<evidence type="ECO:0000259" key="2">
    <source>
        <dbReference type="Pfam" id="PF00005"/>
    </source>
</evidence>
<dbReference type="Proteomes" id="UP000023152">
    <property type="component" value="Unassembled WGS sequence"/>
</dbReference>
<protein>
    <submittedName>
        <fullName evidence="3">ABC transporter family protein</fullName>
    </submittedName>
</protein>
<dbReference type="AlphaFoldDB" id="X6MXP2"/>
<name>X6MXP2_RETFI</name>
<sequence>MTALENVELPMILDGRLSHREINARARSLLEHFGLGKRLTHLPSQMSGGEQQRVTIARAIANRPALMLLDEPTGDLDSKNSHIVLDILVDLNRKERITCVFVTHDVALKYFAHRVIHMLDGKIARIEQIPAEKREQAERDLKKSLHQVLLLVYVYMCLCVYVSPFFFFFKVRFDMCYDTGISVDEHTEIREPHKFYSYQQWLEKKKKISNNLPTDQKIPIAASSSHQPTLLEDVNLSDQSAPVH</sequence>
<feature type="transmembrane region" description="Helical" evidence="1">
    <location>
        <begin position="148"/>
        <end position="169"/>
    </location>
</feature>
<dbReference type="SUPFAM" id="SSF52540">
    <property type="entry name" value="P-loop containing nucleoside triphosphate hydrolases"/>
    <property type="match status" value="1"/>
</dbReference>
<keyword evidence="1" id="KW-1133">Transmembrane helix</keyword>
<dbReference type="PANTHER" id="PTHR24220:SF688">
    <property type="entry name" value="ABC TRANSPORTER H FAMILY MEMBER 2"/>
    <property type="match status" value="1"/>
</dbReference>
<dbReference type="GO" id="GO:0022857">
    <property type="term" value="F:transmembrane transporter activity"/>
    <property type="evidence" value="ECO:0007669"/>
    <property type="project" value="TreeGrafter"/>
</dbReference>
<reference evidence="3 4" key="1">
    <citation type="journal article" date="2013" name="Curr. Biol.">
        <title>The Genome of the Foraminiferan Reticulomyxa filosa.</title>
        <authorList>
            <person name="Glockner G."/>
            <person name="Hulsmann N."/>
            <person name="Schleicher M."/>
            <person name="Noegel A.A."/>
            <person name="Eichinger L."/>
            <person name="Gallinger C."/>
            <person name="Pawlowski J."/>
            <person name="Sierra R."/>
            <person name="Euteneuer U."/>
            <person name="Pillet L."/>
            <person name="Moustafa A."/>
            <person name="Platzer M."/>
            <person name="Groth M."/>
            <person name="Szafranski K."/>
            <person name="Schliwa M."/>
        </authorList>
    </citation>
    <scope>NUCLEOTIDE SEQUENCE [LARGE SCALE GENOMIC DNA]</scope>
</reference>
<comment type="caution">
    <text evidence="3">The sequence shown here is derived from an EMBL/GenBank/DDBJ whole genome shotgun (WGS) entry which is preliminary data.</text>
</comment>
<keyword evidence="4" id="KW-1185">Reference proteome</keyword>
<dbReference type="GO" id="GO:0005524">
    <property type="term" value="F:ATP binding"/>
    <property type="evidence" value="ECO:0007669"/>
    <property type="project" value="InterPro"/>
</dbReference>
<accession>X6MXP2</accession>
<keyword evidence="1" id="KW-0812">Transmembrane</keyword>
<dbReference type="GO" id="GO:0016887">
    <property type="term" value="F:ATP hydrolysis activity"/>
    <property type="evidence" value="ECO:0007669"/>
    <property type="project" value="InterPro"/>
</dbReference>
<keyword evidence="1" id="KW-0472">Membrane</keyword>
<feature type="non-terminal residue" evidence="3">
    <location>
        <position position="244"/>
    </location>
</feature>
<feature type="domain" description="ABC transporter" evidence="2">
    <location>
        <begin position="5"/>
        <end position="73"/>
    </location>
</feature>
<dbReference type="Gene3D" id="3.40.50.300">
    <property type="entry name" value="P-loop containing nucleotide triphosphate hydrolases"/>
    <property type="match status" value="1"/>
</dbReference>
<evidence type="ECO:0000313" key="4">
    <source>
        <dbReference type="Proteomes" id="UP000023152"/>
    </source>
</evidence>
<gene>
    <name evidence="3" type="ORF">RFI_18447</name>
</gene>
<dbReference type="OrthoDB" id="6500128at2759"/>
<dbReference type="GO" id="GO:0005886">
    <property type="term" value="C:plasma membrane"/>
    <property type="evidence" value="ECO:0007669"/>
    <property type="project" value="TreeGrafter"/>
</dbReference>
<dbReference type="InterPro" id="IPR015854">
    <property type="entry name" value="ABC_transpr_LolD-like"/>
</dbReference>
<evidence type="ECO:0000313" key="3">
    <source>
        <dbReference type="EMBL" id="ETO18800.1"/>
    </source>
</evidence>
<dbReference type="EMBL" id="ASPP01014377">
    <property type="protein sequence ID" value="ETO18800.1"/>
    <property type="molecule type" value="Genomic_DNA"/>
</dbReference>
<dbReference type="InterPro" id="IPR003439">
    <property type="entry name" value="ABC_transporter-like_ATP-bd"/>
</dbReference>
<evidence type="ECO:0000256" key="1">
    <source>
        <dbReference type="SAM" id="Phobius"/>
    </source>
</evidence>
<dbReference type="InterPro" id="IPR027417">
    <property type="entry name" value="P-loop_NTPase"/>
</dbReference>
<dbReference type="Pfam" id="PF00005">
    <property type="entry name" value="ABC_tran"/>
    <property type="match status" value="1"/>
</dbReference>
<dbReference type="PANTHER" id="PTHR24220">
    <property type="entry name" value="IMPORT ATP-BINDING PROTEIN"/>
    <property type="match status" value="1"/>
</dbReference>
<proteinExistence type="predicted"/>
<organism evidence="3 4">
    <name type="scientific">Reticulomyxa filosa</name>
    <dbReference type="NCBI Taxonomy" id="46433"/>
    <lineage>
        <taxon>Eukaryota</taxon>
        <taxon>Sar</taxon>
        <taxon>Rhizaria</taxon>
        <taxon>Retaria</taxon>
        <taxon>Foraminifera</taxon>
        <taxon>Monothalamids</taxon>
        <taxon>Reticulomyxidae</taxon>
        <taxon>Reticulomyxa</taxon>
    </lineage>
</organism>